<dbReference type="Proteomes" id="UP001649381">
    <property type="component" value="Unassembled WGS sequence"/>
</dbReference>
<organism evidence="1 2">
    <name type="scientific">Pseudalkalibacillus berkeleyi</name>
    <dbReference type="NCBI Taxonomy" id="1069813"/>
    <lineage>
        <taxon>Bacteria</taxon>
        <taxon>Bacillati</taxon>
        <taxon>Bacillota</taxon>
        <taxon>Bacilli</taxon>
        <taxon>Bacillales</taxon>
        <taxon>Fictibacillaceae</taxon>
        <taxon>Pseudalkalibacillus</taxon>
    </lineage>
</organism>
<name>A0ABS9H1D6_9BACL</name>
<reference evidence="1 2" key="1">
    <citation type="submission" date="2022-01" db="EMBL/GenBank/DDBJ databases">
        <title>Alkalihalobacillus sp. EGI L200015, a novel bacterium isolated from a salt lake sediment.</title>
        <authorList>
            <person name="Gao L."/>
            <person name="Fang B.-Z."/>
            <person name="Li W.-J."/>
        </authorList>
    </citation>
    <scope>NUCLEOTIDE SEQUENCE [LARGE SCALE GENOMIC DNA]</scope>
    <source>
        <strain evidence="1 2">KCTC 12718</strain>
    </source>
</reference>
<dbReference type="EMBL" id="JAKIJS010000001">
    <property type="protein sequence ID" value="MCF6137643.1"/>
    <property type="molecule type" value="Genomic_DNA"/>
</dbReference>
<gene>
    <name evidence="1" type="ORF">L2716_07865</name>
</gene>
<dbReference type="RefSeq" id="WP_236333401.1">
    <property type="nucleotide sequence ID" value="NZ_JAKIJS010000001.1"/>
</dbReference>
<evidence type="ECO:0000313" key="2">
    <source>
        <dbReference type="Proteomes" id="UP001649381"/>
    </source>
</evidence>
<keyword evidence="2" id="KW-1185">Reference proteome</keyword>
<protein>
    <submittedName>
        <fullName evidence="1">Stage V sporulation protein AE</fullName>
    </submittedName>
</protein>
<evidence type="ECO:0000313" key="1">
    <source>
        <dbReference type="EMBL" id="MCF6137643.1"/>
    </source>
</evidence>
<accession>A0ABS9H1D6</accession>
<comment type="caution">
    <text evidence="1">The sequence shown here is derived from an EMBL/GenBank/DDBJ whole genome shotgun (WGS) entry which is preliminary data.</text>
</comment>
<dbReference type="InterPro" id="IPR025914">
    <property type="entry name" value="SpoVAE"/>
</dbReference>
<proteinExistence type="predicted"/>
<dbReference type="Pfam" id="PF14097">
    <property type="entry name" value="SpoVAE"/>
    <property type="match status" value="1"/>
</dbReference>
<sequence>MTKRVIIITDGDLYALKAVECVAKEIGGRCISQSWGNPSKLSGEELVDMILSTPYDPVLVMFDDCGFQGEGPGERAMRAVNNHHEIDVIGAIAVASKTHLAEWTRVDVSLDRFGELSAYGVDKSGLPDTEFGRIDGDTVYILDELNIPFIVGVGDIGKMAGIDEAKRGSPITKQAIQLILERSGKYASEKRTDTD</sequence>